<dbReference type="InterPro" id="IPR004527">
    <property type="entry name" value="Glu-tRNA-ligase_bac/mito"/>
</dbReference>
<accession>A0A2G9YKS0</accession>
<dbReference type="Pfam" id="PF00749">
    <property type="entry name" value="tRNA-synt_1c"/>
    <property type="match status" value="2"/>
</dbReference>
<evidence type="ECO:0000256" key="1">
    <source>
        <dbReference type="ARBA" id="ARBA00007894"/>
    </source>
</evidence>
<dbReference type="GO" id="GO:0005829">
    <property type="term" value="C:cytosol"/>
    <property type="evidence" value="ECO:0007669"/>
    <property type="project" value="TreeGrafter"/>
</dbReference>
<keyword evidence="2 8" id="KW-0963">Cytoplasm</keyword>
<dbReference type="Proteomes" id="UP000231292">
    <property type="component" value="Unassembled WGS sequence"/>
</dbReference>
<feature type="short sequence motif" description="'KMSKS' region" evidence="8">
    <location>
        <begin position="202"/>
        <end position="206"/>
    </location>
</feature>
<dbReference type="NCBIfam" id="TIGR00464">
    <property type="entry name" value="gltX_bact"/>
    <property type="match status" value="1"/>
</dbReference>
<feature type="domain" description="Glutamyl/glutaminyl-tRNA synthetase class Ib catalytic" evidence="9">
    <location>
        <begin position="1"/>
        <end position="97"/>
    </location>
</feature>
<dbReference type="InterPro" id="IPR033910">
    <property type="entry name" value="GluRS_core"/>
</dbReference>
<gene>
    <name evidence="8" type="primary">gltX</name>
    <name evidence="11" type="ORF">COX41_04735</name>
</gene>
<keyword evidence="4 8" id="KW-0547">Nucleotide-binding</keyword>
<dbReference type="GO" id="GO:0005524">
    <property type="term" value="F:ATP binding"/>
    <property type="evidence" value="ECO:0007669"/>
    <property type="project" value="UniProtKB-UniRule"/>
</dbReference>
<feature type="domain" description="Aminoacyl-tRNA synthetase class I anticodon-binding" evidence="10">
    <location>
        <begin position="285"/>
        <end position="430"/>
    </location>
</feature>
<evidence type="ECO:0000256" key="4">
    <source>
        <dbReference type="ARBA" id="ARBA00022741"/>
    </source>
</evidence>
<keyword evidence="6 8" id="KW-0648">Protein biosynthesis</keyword>
<sequence length="431" mass="49346">MVRVRFAPSPTGNLHIGGGRTALFNWLYARAKDGKFILRLEDTDKLRSQQEFVDEILNSLKWLGFNWDEIYYQSQRFNIYREQAEKLLKSGLAYTEKLPDKPGEAIIFKVPQQKIKMQDLIHSGIEFDTAVIKDQVLIKSDGTPTYNFACVVDDATMDITHVIRGDDHISNTPKQVLLYEALGFKLPKFAHLPLIMNIGGGRLSKRTGATAISEYRLMGYLAPALVNYLLLLSWSPGENRELIDIKEAIKLFDLTDVNKTAATFDLKKLGWINNQYLKNADSDKLADEIIPMLIEKNYIHKDGFDRNYLVSIVKLFQPRLLVVNDFADWADFFFLDEPNMDPAAEEKYLKKDLSREFTLFIERLDALKSFDIASIEESFRGLISELGIESKALIHPIRVALTGKTIGPGLFEVIYYLGKERTKERLSKFIK</sequence>
<dbReference type="PANTHER" id="PTHR43311">
    <property type="entry name" value="GLUTAMATE--TRNA LIGASE"/>
    <property type="match status" value="1"/>
</dbReference>
<dbReference type="InterPro" id="IPR001412">
    <property type="entry name" value="aa-tRNA-synth_I_CS"/>
</dbReference>
<dbReference type="PANTHER" id="PTHR43311:SF2">
    <property type="entry name" value="GLUTAMATE--TRNA LIGASE, MITOCHONDRIAL-RELATED"/>
    <property type="match status" value="1"/>
</dbReference>
<dbReference type="InterPro" id="IPR014729">
    <property type="entry name" value="Rossmann-like_a/b/a_fold"/>
</dbReference>
<evidence type="ECO:0000313" key="12">
    <source>
        <dbReference type="Proteomes" id="UP000231292"/>
    </source>
</evidence>
<evidence type="ECO:0000256" key="6">
    <source>
        <dbReference type="ARBA" id="ARBA00022917"/>
    </source>
</evidence>
<dbReference type="InterPro" id="IPR020058">
    <property type="entry name" value="Glu/Gln-tRNA-synth_Ib_cat-dom"/>
</dbReference>
<feature type="binding site" evidence="8">
    <location>
        <position position="205"/>
    </location>
    <ligand>
        <name>ATP</name>
        <dbReference type="ChEBI" id="CHEBI:30616"/>
    </ligand>
</feature>
<dbReference type="GO" id="GO:0006424">
    <property type="term" value="P:glutamyl-tRNA aminoacylation"/>
    <property type="evidence" value="ECO:0007669"/>
    <property type="project" value="UniProtKB-UniRule"/>
</dbReference>
<dbReference type="InterPro" id="IPR020751">
    <property type="entry name" value="aa-tRNA-synth_I_codon-bd_sub2"/>
</dbReference>
<evidence type="ECO:0000256" key="2">
    <source>
        <dbReference type="ARBA" id="ARBA00022490"/>
    </source>
</evidence>
<feature type="short sequence motif" description="'HIGH' region" evidence="8">
    <location>
        <begin position="8"/>
        <end position="18"/>
    </location>
</feature>
<organism evidence="11 12">
    <name type="scientific">Candidatus Sherwoodlollariibacterium unditelluris</name>
    <dbReference type="NCBI Taxonomy" id="1974757"/>
    <lineage>
        <taxon>Bacteria</taxon>
        <taxon>Pseudomonadati</taxon>
        <taxon>Candidatus Omnitrophota</taxon>
        <taxon>Candidatus Sherwoodlollariibacterium</taxon>
    </lineage>
</organism>
<comment type="subcellular location">
    <subcellularLocation>
        <location evidence="8">Cytoplasm</location>
    </subcellularLocation>
</comment>
<comment type="caution">
    <text evidence="8">Lacks conserved residue(s) required for the propagation of feature annotation.</text>
</comment>
<dbReference type="Gene3D" id="1.10.8.70">
    <property type="entry name" value="Glutamate-tRNA synthetase, class I, anticodon-binding domain 1"/>
    <property type="match status" value="1"/>
</dbReference>
<dbReference type="InterPro" id="IPR008925">
    <property type="entry name" value="aa_tRNA-synth_I_cd-bd_sf"/>
</dbReference>
<feature type="domain" description="Glutamyl/glutaminyl-tRNA synthetase class Ib catalytic" evidence="9">
    <location>
        <begin position="107"/>
        <end position="271"/>
    </location>
</feature>
<protein>
    <recommendedName>
        <fullName evidence="8">Glutamate--tRNA ligase</fullName>
        <ecNumber evidence="8">6.1.1.17</ecNumber>
    </recommendedName>
    <alternativeName>
        <fullName evidence="8">Glutamyl-tRNA synthetase</fullName>
        <shortName evidence="8">GluRS</shortName>
    </alternativeName>
</protein>
<comment type="function">
    <text evidence="8">Catalyzes the attachment of glutamate to tRNA(Glu) in a two-step reaction: glutamate is first activated by ATP to form Glu-AMP and then transferred to the acceptor end of tRNA(Glu).</text>
</comment>
<evidence type="ECO:0000313" key="11">
    <source>
        <dbReference type="EMBL" id="PIP19121.1"/>
    </source>
</evidence>
<dbReference type="EC" id="6.1.1.17" evidence="8"/>
<comment type="catalytic activity">
    <reaction evidence="8">
        <text>tRNA(Glu) + L-glutamate + ATP = L-glutamyl-tRNA(Glu) + AMP + diphosphate</text>
        <dbReference type="Rhea" id="RHEA:23540"/>
        <dbReference type="Rhea" id="RHEA-COMP:9663"/>
        <dbReference type="Rhea" id="RHEA-COMP:9680"/>
        <dbReference type="ChEBI" id="CHEBI:29985"/>
        <dbReference type="ChEBI" id="CHEBI:30616"/>
        <dbReference type="ChEBI" id="CHEBI:33019"/>
        <dbReference type="ChEBI" id="CHEBI:78442"/>
        <dbReference type="ChEBI" id="CHEBI:78520"/>
        <dbReference type="ChEBI" id="CHEBI:456215"/>
        <dbReference type="EC" id="6.1.1.17"/>
    </reaction>
</comment>
<dbReference type="AlphaFoldDB" id="A0A2G9YKS0"/>
<name>A0A2G9YKS0_9BACT</name>
<reference evidence="11 12" key="1">
    <citation type="submission" date="2017-09" db="EMBL/GenBank/DDBJ databases">
        <title>Depth-based differentiation of microbial function through sediment-hosted aquifers and enrichment of novel symbionts in the deep terrestrial subsurface.</title>
        <authorList>
            <person name="Probst A.J."/>
            <person name="Ladd B."/>
            <person name="Jarett J.K."/>
            <person name="Geller-Mcgrath D.E."/>
            <person name="Sieber C.M."/>
            <person name="Emerson J.B."/>
            <person name="Anantharaman K."/>
            <person name="Thomas B.C."/>
            <person name="Malmstrom R."/>
            <person name="Stieglmeier M."/>
            <person name="Klingl A."/>
            <person name="Woyke T."/>
            <person name="Ryan C.M."/>
            <person name="Banfield J.F."/>
        </authorList>
    </citation>
    <scope>NUCLEOTIDE SEQUENCE [LARGE SCALE GENOMIC DNA]</scope>
    <source>
        <strain evidence="11">CG23_combo_of_CG06-09_8_20_14_all_41_10</strain>
    </source>
</reference>
<evidence type="ECO:0000259" key="9">
    <source>
        <dbReference type="Pfam" id="PF00749"/>
    </source>
</evidence>
<dbReference type="Pfam" id="PF19269">
    <property type="entry name" value="Anticodon_2"/>
    <property type="match status" value="1"/>
</dbReference>
<dbReference type="InterPro" id="IPR020752">
    <property type="entry name" value="Glu-tRNA-synth_I_codon-bd_sub1"/>
</dbReference>
<dbReference type="PRINTS" id="PR00987">
    <property type="entry name" value="TRNASYNTHGLU"/>
</dbReference>
<dbReference type="GO" id="GO:0000049">
    <property type="term" value="F:tRNA binding"/>
    <property type="evidence" value="ECO:0007669"/>
    <property type="project" value="InterPro"/>
</dbReference>
<dbReference type="SUPFAM" id="SSF52374">
    <property type="entry name" value="Nucleotidylyl transferase"/>
    <property type="match status" value="1"/>
</dbReference>
<comment type="caution">
    <text evidence="11">The sequence shown here is derived from an EMBL/GenBank/DDBJ whole genome shotgun (WGS) entry which is preliminary data.</text>
</comment>
<dbReference type="Gene3D" id="1.10.10.350">
    <property type="match status" value="1"/>
</dbReference>
<dbReference type="EMBL" id="PCRK01000114">
    <property type="protein sequence ID" value="PIP19121.1"/>
    <property type="molecule type" value="Genomic_DNA"/>
</dbReference>
<keyword evidence="5 8" id="KW-0067">ATP-binding</keyword>
<dbReference type="GO" id="GO:0004818">
    <property type="term" value="F:glutamate-tRNA ligase activity"/>
    <property type="evidence" value="ECO:0007669"/>
    <property type="project" value="UniProtKB-UniRule"/>
</dbReference>
<evidence type="ECO:0000256" key="3">
    <source>
        <dbReference type="ARBA" id="ARBA00022598"/>
    </source>
</evidence>
<dbReference type="SUPFAM" id="SSF48163">
    <property type="entry name" value="An anticodon-binding domain of class I aminoacyl-tRNA synthetases"/>
    <property type="match status" value="1"/>
</dbReference>
<keyword evidence="3 8" id="KW-0436">Ligase</keyword>
<dbReference type="GO" id="GO:0008270">
    <property type="term" value="F:zinc ion binding"/>
    <property type="evidence" value="ECO:0007669"/>
    <property type="project" value="InterPro"/>
</dbReference>
<evidence type="ECO:0000256" key="8">
    <source>
        <dbReference type="HAMAP-Rule" id="MF_00022"/>
    </source>
</evidence>
<evidence type="ECO:0000259" key="10">
    <source>
        <dbReference type="Pfam" id="PF19269"/>
    </source>
</evidence>
<dbReference type="CDD" id="cd00808">
    <property type="entry name" value="GluRS_core"/>
    <property type="match status" value="1"/>
</dbReference>
<dbReference type="HAMAP" id="MF_00022">
    <property type="entry name" value="Glu_tRNA_synth_type1"/>
    <property type="match status" value="1"/>
</dbReference>
<evidence type="ECO:0000256" key="7">
    <source>
        <dbReference type="ARBA" id="ARBA00023146"/>
    </source>
</evidence>
<dbReference type="InterPro" id="IPR049940">
    <property type="entry name" value="GluQ/Sye"/>
</dbReference>
<proteinExistence type="inferred from homology"/>
<dbReference type="PROSITE" id="PS00178">
    <property type="entry name" value="AA_TRNA_LIGASE_I"/>
    <property type="match status" value="1"/>
</dbReference>
<evidence type="ECO:0000256" key="5">
    <source>
        <dbReference type="ARBA" id="ARBA00022840"/>
    </source>
</evidence>
<keyword evidence="7 8" id="KW-0030">Aminoacyl-tRNA synthetase</keyword>
<dbReference type="Gene3D" id="3.40.50.620">
    <property type="entry name" value="HUPs"/>
    <property type="match status" value="2"/>
</dbReference>
<comment type="similarity">
    <text evidence="1 8">Belongs to the class-I aminoacyl-tRNA synthetase family. Glutamate--tRNA ligase type 1 subfamily.</text>
</comment>
<dbReference type="InterPro" id="IPR045462">
    <property type="entry name" value="aa-tRNA-synth_I_cd-bd"/>
</dbReference>
<comment type="subunit">
    <text evidence="8">Monomer.</text>
</comment>
<dbReference type="InterPro" id="IPR000924">
    <property type="entry name" value="Glu/Gln-tRNA-synth"/>
</dbReference>